<dbReference type="Gene3D" id="3.20.20.80">
    <property type="entry name" value="Glycosidases"/>
    <property type="match status" value="1"/>
</dbReference>
<comment type="caution">
    <text evidence="4">The sequence shown here is derived from an EMBL/GenBank/DDBJ whole genome shotgun (WGS) entry which is preliminary data.</text>
</comment>
<evidence type="ECO:0000256" key="2">
    <source>
        <dbReference type="ARBA" id="ARBA00012756"/>
    </source>
</evidence>
<protein>
    <recommendedName>
        <fullName evidence="2">beta-galactosidase</fullName>
        <ecNumber evidence="2">3.2.1.23</ecNumber>
    </recommendedName>
</protein>
<dbReference type="Pfam" id="PF01301">
    <property type="entry name" value="Glyco_hydro_35"/>
    <property type="match status" value="1"/>
</dbReference>
<feature type="domain" description="Glycoside hydrolase 35 catalytic" evidence="3">
    <location>
        <begin position="103"/>
        <end position="139"/>
    </location>
</feature>
<gene>
    <name evidence="4" type="ORF">DVH24_010734</name>
</gene>
<dbReference type="STRING" id="3750.A0A498JR41"/>
<dbReference type="EC" id="3.2.1.23" evidence="2"/>
<organism evidence="4 5">
    <name type="scientific">Malus domestica</name>
    <name type="common">Apple</name>
    <name type="synonym">Pyrus malus</name>
    <dbReference type="NCBI Taxonomy" id="3750"/>
    <lineage>
        <taxon>Eukaryota</taxon>
        <taxon>Viridiplantae</taxon>
        <taxon>Streptophyta</taxon>
        <taxon>Embryophyta</taxon>
        <taxon>Tracheophyta</taxon>
        <taxon>Spermatophyta</taxon>
        <taxon>Magnoliopsida</taxon>
        <taxon>eudicotyledons</taxon>
        <taxon>Gunneridae</taxon>
        <taxon>Pentapetalae</taxon>
        <taxon>rosids</taxon>
        <taxon>fabids</taxon>
        <taxon>Rosales</taxon>
        <taxon>Rosaceae</taxon>
        <taxon>Amygdaloideae</taxon>
        <taxon>Maleae</taxon>
        <taxon>Malus</taxon>
    </lineage>
</organism>
<dbReference type="GO" id="GO:0004565">
    <property type="term" value="F:beta-galactosidase activity"/>
    <property type="evidence" value="ECO:0007669"/>
    <property type="project" value="UniProtKB-EC"/>
</dbReference>
<dbReference type="SUPFAM" id="SSF51445">
    <property type="entry name" value="(Trans)glycosidases"/>
    <property type="match status" value="1"/>
</dbReference>
<sequence>MWSNQWLIKCHCIYAFVDFCYDNEGIQRIEASRSEFSTVGLHNPTIGLFLGRSSFRFLAQVIQNSVGVNLAVDVWSLGCIVLDMATTKTTLEPLISPSGFMLGRYNPVRFLKSMQKAGLYAHLRIGPYVCVEWNFGGLSEKHVMETPLLSLSLEVFDGRLDDPISVSIRGGLYSSFHFFGKNSLSGKFVHPSGVEHYLSDNITALRNCYGDKQLFTPFVCECMPCVQCVTWAVGFLRGLRGHAKENILLATKEYTSYNSNVMMCGML</sequence>
<evidence type="ECO:0000313" key="5">
    <source>
        <dbReference type="Proteomes" id="UP000290289"/>
    </source>
</evidence>
<evidence type="ECO:0000256" key="1">
    <source>
        <dbReference type="ARBA" id="ARBA00001412"/>
    </source>
</evidence>
<accession>A0A498JR41</accession>
<dbReference type="InterPro" id="IPR031330">
    <property type="entry name" value="Gly_Hdrlase_35_cat"/>
</dbReference>
<dbReference type="AlphaFoldDB" id="A0A498JR41"/>
<dbReference type="Proteomes" id="UP000290289">
    <property type="component" value="Chromosome 5"/>
</dbReference>
<reference evidence="4 5" key="1">
    <citation type="submission" date="2018-10" db="EMBL/GenBank/DDBJ databases">
        <title>A high-quality apple genome assembly.</title>
        <authorList>
            <person name="Hu J."/>
        </authorList>
    </citation>
    <scope>NUCLEOTIDE SEQUENCE [LARGE SCALE GENOMIC DNA]</scope>
    <source>
        <strain evidence="5">cv. HFTH1</strain>
        <tissue evidence="4">Young leaf</tissue>
    </source>
</reference>
<proteinExistence type="predicted"/>
<keyword evidence="5" id="KW-1185">Reference proteome</keyword>
<dbReference type="EMBL" id="RDQH01000331">
    <property type="protein sequence ID" value="RXH98409.1"/>
    <property type="molecule type" value="Genomic_DNA"/>
</dbReference>
<dbReference type="InterPro" id="IPR017853">
    <property type="entry name" value="GH"/>
</dbReference>
<comment type="catalytic activity">
    <reaction evidence="1">
        <text>Hydrolysis of terminal non-reducing beta-D-galactose residues in beta-D-galactosides.</text>
        <dbReference type="EC" id="3.2.1.23"/>
    </reaction>
</comment>
<evidence type="ECO:0000313" key="4">
    <source>
        <dbReference type="EMBL" id="RXH98409.1"/>
    </source>
</evidence>
<name>A0A498JR41_MALDO</name>
<evidence type="ECO:0000259" key="3">
    <source>
        <dbReference type="Pfam" id="PF01301"/>
    </source>
</evidence>